<keyword evidence="1" id="KW-0472">Membrane</keyword>
<keyword evidence="1" id="KW-1133">Transmembrane helix</keyword>
<organism evidence="2 3">
    <name type="scientific">Haemophilus pittmaniae</name>
    <dbReference type="NCBI Taxonomy" id="249188"/>
    <lineage>
        <taxon>Bacteria</taxon>
        <taxon>Pseudomonadati</taxon>
        <taxon>Pseudomonadota</taxon>
        <taxon>Gammaproteobacteria</taxon>
        <taxon>Pasteurellales</taxon>
        <taxon>Pasteurellaceae</taxon>
        <taxon>Haemophilus</taxon>
    </lineage>
</organism>
<reference evidence="2 3" key="1">
    <citation type="submission" date="2018-06" db="EMBL/GenBank/DDBJ databases">
        <authorList>
            <consortium name="Pathogen Informatics"/>
            <person name="Doyle S."/>
        </authorList>
    </citation>
    <scope>NUCLEOTIDE SEQUENCE [LARGE SCALE GENOMIC DNA]</scope>
    <source>
        <strain evidence="2 3">NCTC13335</strain>
    </source>
</reference>
<evidence type="ECO:0000313" key="3">
    <source>
        <dbReference type="Proteomes" id="UP000255264"/>
    </source>
</evidence>
<feature type="transmembrane region" description="Helical" evidence="1">
    <location>
        <begin position="75"/>
        <end position="96"/>
    </location>
</feature>
<keyword evidence="1" id="KW-0812">Transmembrane</keyword>
<proteinExistence type="predicted"/>
<accession>A0A377IZ43</accession>
<feature type="transmembrane region" description="Helical" evidence="1">
    <location>
        <begin position="42"/>
        <end position="63"/>
    </location>
</feature>
<feature type="transmembrane region" description="Helical" evidence="1">
    <location>
        <begin position="116"/>
        <end position="136"/>
    </location>
</feature>
<sequence length="143" mass="15739">MATRPYFKTLLVFPLLTQLLVTIVLFFTTEFDATDSMLSKLAMAALIALAVATLPALLIALWVRAHRYARYALKGIVLIAFLIGFFYTNISAVVYLTFTDEEMGFAAWLAEGGVELTLMIAVGFSLYSVLVLPLLLPKTRPAA</sequence>
<gene>
    <name evidence="2" type="ORF">NCTC13335_00674</name>
</gene>
<dbReference type="AlphaFoldDB" id="A0A377IZ43"/>
<dbReference type="RefSeq" id="WP_115002822.1">
    <property type="nucleotide sequence ID" value="NZ_UGHS01000003.1"/>
</dbReference>
<dbReference type="OrthoDB" id="5686406at2"/>
<name>A0A377IZ43_9PAST</name>
<protein>
    <submittedName>
        <fullName evidence="2">Uncharacterized protein</fullName>
    </submittedName>
</protein>
<evidence type="ECO:0000256" key="1">
    <source>
        <dbReference type="SAM" id="Phobius"/>
    </source>
</evidence>
<dbReference type="EMBL" id="UGHS01000003">
    <property type="protein sequence ID" value="STO92817.1"/>
    <property type="molecule type" value="Genomic_DNA"/>
</dbReference>
<evidence type="ECO:0000313" key="2">
    <source>
        <dbReference type="EMBL" id="STO92817.1"/>
    </source>
</evidence>
<dbReference type="Proteomes" id="UP000255264">
    <property type="component" value="Unassembled WGS sequence"/>
</dbReference>
<keyword evidence="3" id="KW-1185">Reference proteome</keyword>